<evidence type="ECO:0000313" key="1">
    <source>
        <dbReference type="EMBL" id="AIY65204.1"/>
    </source>
</evidence>
<dbReference type="Proteomes" id="UP000030341">
    <property type="component" value="Chromosome 1"/>
</dbReference>
<accession>A0A0A7EF06</accession>
<dbReference type="InterPro" id="IPR013320">
    <property type="entry name" value="ConA-like_dom_sf"/>
</dbReference>
<dbReference type="RefSeq" id="WP_038640875.1">
    <property type="nucleotide sequence ID" value="NZ_CP009888.1"/>
</dbReference>
<name>A0A0A7EF06_9GAMM</name>
<reference evidence="1 2" key="1">
    <citation type="submission" date="2014-11" db="EMBL/GenBank/DDBJ databases">
        <title>Complete Genome Sequence of Pseudoalteromonas sp. Strain OCN003 Isolated from Kaneohe Bay, Oahu, Hawaii.</title>
        <authorList>
            <person name="Beurmann S."/>
            <person name="Videau P."/>
            <person name="Ushijima B."/>
            <person name="Smith A.M."/>
            <person name="Aeby G.S."/>
            <person name="Callahan S.M."/>
            <person name="Belcaid M."/>
        </authorList>
    </citation>
    <scope>NUCLEOTIDE SEQUENCE [LARGE SCALE GENOMIC DNA]</scope>
    <source>
        <strain evidence="1 2">OCN003</strain>
    </source>
</reference>
<protein>
    <submittedName>
        <fullName evidence="1">Uncharacterized protein</fullName>
    </submittedName>
</protein>
<sequence>MSTPSRITVPKDEFSADDFGFTFLTKLKALFTAVQNSIIGYNAQLDAAEDAASHAELAKQQADRASAIVLAPFSTIELYKLMNPLTHISGQRYDLSRVAGGVAFTNATADRQYYNRYGQSALAAANERCFTTRGEQLAPTFKNLLLQSATHNNAAWTKDNVTILPSAGEDTNGNLTLTRVTNSKGAVGAIRNTATGITNDNLVKTAAVELKADDATHIKVELTLTGGATPVTQSVVIDLRASVPQVLFGTPAFYKFDWQANGVGVLHIGVQNNASGNTSAILAVYPSVDPYEPDTTASAGSLYLGDTIVTDSAQPTPLARTTTAQRTVQADFLTFPTKDNFPPFDSAWTLVFNAYLNVPNETTLLFNVAPTSLSGFSMALIVEKAKSILFRFGEYGAFTDIRGGLTPGFNQIVVVHRNNQIELYLNGVSASYKKVGTYPMVKLDSVCSVMSQFNNSQHTAGTFVSADIHAYAASPDAIAALYSSTYSE</sequence>
<dbReference type="KEGG" id="pseo:OM33_08550"/>
<dbReference type="HOGENOM" id="CLU_558798_0_0_6"/>
<proteinExistence type="predicted"/>
<dbReference type="EMBL" id="CP009888">
    <property type="protein sequence ID" value="AIY65204.1"/>
    <property type="molecule type" value="Genomic_DNA"/>
</dbReference>
<keyword evidence="2" id="KW-1185">Reference proteome</keyword>
<dbReference type="SUPFAM" id="SSF49899">
    <property type="entry name" value="Concanavalin A-like lectins/glucanases"/>
    <property type="match status" value="1"/>
</dbReference>
<gene>
    <name evidence="1" type="ORF">OM33_08550</name>
</gene>
<dbReference type="STRING" id="1348114.OM33_08550"/>
<evidence type="ECO:0000313" key="2">
    <source>
        <dbReference type="Proteomes" id="UP000030341"/>
    </source>
</evidence>
<dbReference type="AlphaFoldDB" id="A0A0A7EF06"/>
<organism evidence="1 2">
    <name type="scientific">Pseudoalteromonas piratica</name>
    <dbReference type="NCBI Taxonomy" id="1348114"/>
    <lineage>
        <taxon>Bacteria</taxon>
        <taxon>Pseudomonadati</taxon>
        <taxon>Pseudomonadota</taxon>
        <taxon>Gammaproteobacteria</taxon>
        <taxon>Alteromonadales</taxon>
        <taxon>Pseudoalteromonadaceae</taxon>
        <taxon>Pseudoalteromonas</taxon>
    </lineage>
</organism>